<evidence type="ECO:0000256" key="1">
    <source>
        <dbReference type="SAM" id="MobiDB-lite"/>
    </source>
</evidence>
<accession>A0A377AKV5</accession>
<evidence type="ECO:0000313" key="2">
    <source>
        <dbReference type="EMBL" id="STL19668.1"/>
    </source>
</evidence>
<feature type="region of interest" description="Disordered" evidence="1">
    <location>
        <begin position="1"/>
        <end position="47"/>
    </location>
</feature>
<sequence>MNGAHTQLSPRLNGGDTVVGFTKPGNGWPESDREQQCQNADEQIINL</sequence>
<protein>
    <submittedName>
        <fullName evidence="2">Uncharacterized protein</fullName>
    </submittedName>
</protein>
<proteinExistence type="predicted"/>
<gene>
    <name evidence="2" type="ORF">NCTC9075_00135</name>
</gene>
<reference evidence="2 3" key="1">
    <citation type="submission" date="2018-06" db="EMBL/GenBank/DDBJ databases">
        <authorList>
            <consortium name="Pathogen Informatics"/>
            <person name="Doyle S."/>
        </authorList>
    </citation>
    <scope>NUCLEOTIDE SEQUENCE [LARGE SCALE GENOMIC DNA]</scope>
    <source>
        <strain evidence="2 3">NCTC9075</strain>
    </source>
</reference>
<evidence type="ECO:0000313" key="3">
    <source>
        <dbReference type="Proteomes" id="UP000254181"/>
    </source>
</evidence>
<dbReference type="EMBL" id="UGEM01000003">
    <property type="protein sequence ID" value="STL19668.1"/>
    <property type="molecule type" value="Genomic_DNA"/>
</dbReference>
<feature type="compositionally biased region" description="Polar residues" evidence="1">
    <location>
        <begin position="1"/>
        <end position="10"/>
    </location>
</feature>
<feature type="compositionally biased region" description="Polar residues" evidence="1">
    <location>
        <begin position="36"/>
        <end position="47"/>
    </location>
</feature>
<dbReference type="Proteomes" id="UP000254181">
    <property type="component" value="Unassembled WGS sequence"/>
</dbReference>
<organism evidence="2 3">
    <name type="scientific">Escherichia coli</name>
    <dbReference type="NCBI Taxonomy" id="562"/>
    <lineage>
        <taxon>Bacteria</taxon>
        <taxon>Pseudomonadati</taxon>
        <taxon>Pseudomonadota</taxon>
        <taxon>Gammaproteobacteria</taxon>
        <taxon>Enterobacterales</taxon>
        <taxon>Enterobacteriaceae</taxon>
        <taxon>Escherichia</taxon>
    </lineage>
</organism>
<name>A0A377AKV5_ECOLX</name>
<dbReference type="AlphaFoldDB" id="A0A377AKV5"/>